<dbReference type="EMBL" id="SIPC01000003">
    <property type="protein sequence ID" value="TAX68143.1"/>
    <property type="molecule type" value="Genomic_DNA"/>
</dbReference>
<name>A0A4Q8Y0A3_RHILE</name>
<dbReference type="RefSeq" id="WP_017992151.1">
    <property type="nucleotide sequence ID" value="NZ_JACIHW010000010.1"/>
</dbReference>
<dbReference type="Pfam" id="PF01058">
    <property type="entry name" value="Oxidored_q6"/>
    <property type="match status" value="1"/>
</dbReference>
<dbReference type="NCBIfam" id="NF005012">
    <property type="entry name" value="PRK06411.1"/>
    <property type="match status" value="1"/>
</dbReference>
<evidence type="ECO:0000256" key="6">
    <source>
        <dbReference type="ARBA" id="ARBA00023004"/>
    </source>
</evidence>
<keyword evidence="7" id="KW-0411">Iron-sulfur</keyword>
<keyword evidence="5" id="KW-0479">Metal-binding</keyword>
<dbReference type="InterPro" id="IPR006137">
    <property type="entry name" value="NADH_UbQ_OxRdtase-like_20kDa"/>
</dbReference>
<keyword evidence="10" id="KW-0560">Oxidoreductase</keyword>
<evidence type="ECO:0000256" key="8">
    <source>
        <dbReference type="ARBA" id="ARBA00023136"/>
    </source>
</evidence>
<dbReference type="GO" id="GO:0051539">
    <property type="term" value="F:4 iron, 4 sulfur cluster binding"/>
    <property type="evidence" value="ECO:0007669"/>
    <property type="project" value="UniProtKB-KW"/>
</dbReference>
<organism evidence="10 11">
    <name type="scientific">Rhizobium leguminosarum</name>
    <dbReference type="NCBI Taxonomy" id="384"/>
    <lineage>
        <taxon>Bacteria</taxon>
        <taxon>Pseudomonadati</taxon>
        <taxon>Pseudomonadota</taxon>
        <taxon>Alphaproteobacteria</taxon>
        <taxon>Hyphomicrobiales</taxon>
        <taxon>Rhizobiaceae</taxon>
        <taxon>Rhizobium/Agrobacterium group</taxon>
        <taxon>Rhizobium</taxon>
    </lineage>
</organism>
<comment type="caution">
    <text evidence="10">The sequence shown here is derived from an EMBL/GenBank/DDBJ whole genome shotgun (WGS) entry which is preliminary data.</text>
</comment>
<proteinExistence type="inferred from homology"/>
<geneLocation type="plasmid" evidence="10">
    <name>pSM145A_Rh02</name>
</geneLocation>
<dbReference type="InterPro" id="IPR052375">
    <property type="entry name" value="Complex_I_20kDa-like"/>
</dbReference>
<dbReference type="Proteomes" id="UP000293652">
    <property type="component" value="Unassembled WGS sequence"/>
</dbReference>
<dbReference type="Gene3D" id="3.40.50.12280">
    <property type="match status" value="1"/>
</dbReference>
<dbReference type="GO" id="GO:0046872">
    <property type="term" value="F:metal ion binding"/>
    <property type="evidence" value="ECO:0007669"/>
    <property type="project" value="UniProtKB-KW"/>
</dbReference>
<dbReference type="GO" id="GO:0016491">
    <property type="term" value="F:oxidoreductase activity"/>
    <property type="evidence" value="ECO:0007669"/>
    <property type="project" value="UniProtKB-KW"/>
</dbReference>
<dbReference type="PANTHER" id="PTHR42989:SF1">
    <property type="entry name" value="FORMATE HYDROGENLYASE SUBUNIT 7-RELATED"/>
    <property type="match status" value="1"/>
</dbReference>
<keyword evidence="4" id="KW-0004">4Fe-4S</keyword>
<evidence type="ECO:0000256" key="4">
    <source>
        <dbReference type="ARBA" id="ARBA00022485"/>
    </source>
</evidence>
<dbReference type="PANTHER" id="PTHR42989">
    <property type="entry name" value="HYDROGENASE-4 COMPONENT I"/>
    <property type="match status" value="1"/>
</dbReference>
<keyword evidence="8" id="KW-0472">Membrane</keyword>
<feature type="domain" description="NADH:ubiquinone oxidoreductase-like 20kDa subunit" evidence="9">
    <location>
        <begin position="55"/>
        <end position="166"/>
    </location>
</feature>
<accession>A0A4Q8Y0A3</accession>
<keyword evidence="6" id="KW-0408">Iron</keyword>
<dbReference type="AlphaFoldDB" id="A0A4Q8Y0A3"/>
<dbReference type="OrthoDB" id="9786737at2"/>
<dbReference type="EC" id="1.6.5.11" evidence="10"/>
<gene>
    <name evidence="10" type="primary">nuoB</name>
    <name evidence="10" type="ORF">ELI03_29145</name>
</gene>
<sequence length="177" mass="19081">MRKLLFESLIRPPLTELRPPVSDAAMTELAAAIERSARLRLGRSLSIRAVDAGSCNGCELEMHALSNAFYDIERFGLRFVASPRHADVLLVTGPVTRNMVQALERTYIATPDPKWVVALGDCGRDGGCFAGSYAVLGGVSKVVPVDLHIPGCPPSPMDILKGLLALLEDVNREGRVS</sequence>
<evidence type="ECO:0000256" key="1">
    <source>
        <dbReference type="ARBA" id="ARBA00001966"/>
    </source>
</evidence>
<reference evidence="10 11" key="1">
    <citation type="submission" date="2019-02" db="EMBL/GenBank/DDBJ databases">
        <title>The genomic architecture of introgression among sibling species of bacteria.</title>
        <authorList>
            <person name="Cavassim M.I.A."/>
            <person name="Moeskjaer S."/>
            <person name="Moslemi C."/>
            <person name="Fields B."/>
            <person name="Bachmann A."/>
            <person name="Vilhjalmsson B."/>
            <person name="Schierup M.H."/>
            <person name="Young J.P.W."/>
            <person name="Andersen S.U."/>
        </authorList>
    </citation>
    <scope>NUCLEOTIDE SEQUENCE [LARGE SCALE GENOMIC DNA]</scope>
    <source>
        <strain evidence="10 11">SM145A</strain>
        <plasmid evidence="10">pSM145A_Rh02</plasmid>
    </source>
</reference>
<comment type="cofactor">
    <cofactor evidence="1">
        <name>[4Fe-4S] cluster</name>
        <dbReference type="ChEBI" id="CHEBI:49883"/>
    </cofactor>
</comment>
<evidence type="ECO:0000256" key="3">
    <source>
        <dbReference type="ARBA" id="ARBA00022475"/>
    </source>
</evidence>
<protein>
    <submittedName>
        <fullName evidence="10">NADH-quinone oxidoreductase subunit NuoB</fullName>
        <ecNumber evidence="10">1.6.5.11</ecNumber>
    </submittedName>
</protein>
<evidence type="ECO:0000313" key="10">
    <source>
        <dbReference type="EMBL" id="TAX68143.1"/>
    </source>
</evidence>
<evidence type="ECO:0000256" key="2">
    <source>
        <dbReference type="ARBA" id="ARBA00009173"/>
    </source>
</evidence>
<dbReference type="SUPFAM" id="SSF56770">
    <property type="entry name" value="HydA/Nqo6-like"/>
    <property type="match status" value="1"/>
</dbReference>
<keyword evidence="10" id="KW-0614">Plasmid</keyword>
<keyword evidence="3" id="KW-1003">Cell membrane</keyword>
<evidence type="ECO:0000259" key="9">
    <source>
        <dbReference type="Pfam" id="PF01058"/>
    </source>
</evidence>
<evidence type="ECO:0000313" key="11">
    <source>
        <dbReference type="Proteomes" id="UP000293652"/>
    </source>
</evidence>
<evidence type="ECO:0000256" key="7">
    <source>
        <dbReference type="ARBA" id="ARBA00023014"/>
    </source>
</evidence>
<evidence type="ECO:0000256" key="5">
    <source>
        <dbReference type="ARBA" id="ARBA00022723"/>
    </source>
</evidence>
<comment type="similarity">
    <text evidence="2">Belongs to the complex I 20 kDa subunit family.</text>
</comment>